<keyword evidence="1" id="KW-0472">Membrane</keyword>
<sequence length="184" mass="20899">MEIKIGTKTILLILHVILWIIFVGLAIDATGLLTKTIATLTLQPEDAAKFWRAIDLTEVYRFNETQYITLSCIVIIAAYLKVILFYSIIRVFLNKNFNIAAPFNEIFRKLILTLAYLSFGIGFFSSWGTKVVRGLSSYGLKLQDIEELHIDGAGVWLFMTVILFVIAQIFKKGIELQEESELTI</sequence>
<keyword evidence="1" id="KW-0812">Transmembrane</keyword>
<gene>
    <name evidence="2" type="ORF">EQG63_06825</name>
</gene>
<name>A0A4Q1K2X0_9FLAO</name>
<feature type="transmembrane region" description="Helical" evidence="1">
    <location>
        <begin position="148"/>
        <end position="170"/>
    </location>
</feature>
<proteinExistence type="predicted"/>
<comment type="caution">
    <text evidence="2">The sequence shown here is derived from an EMBL/GenBank/DDBJ whole genome shotgun (WGS) entry which is preliminary data.</text>
</comment>
<keyword evidence="1" id="KW-1133">Transmembrane helix</keyword>
<evidence type="ECO:0000313" key="3">
    <source>
        <dbReference type="Proteomes" id="UP000290283"/>
    </source>
</evidence>
<dbReference type="AlphaFoldDB" id="A0A4Q1K2X0"/>
<feature type="transmembrane region" description="Helical" evidence="1">
    <location>
        <begin position="12"/>
        <end position="33"/>
    </location>
</feature>
<protein>
    <submittedName>
        <fullName evidence="2">DUF2975 domain-containing protein</fullName>
    </submittedName>
</protein>
<evidence type="ECO:0000256" key="1">
    <source>
        <dbReference type="SAM" id="Phobius"/>
    </source>
</evidence>
<dbReference type="RefSeq" id="WP_129435612.1">
    <property type="nucleotide sequence ID" value="NZ_SBKO01000002.1"/>
</dbReference>
<feature type="transmembrane region" description="Helical" evidence="1">
    <location>
        <begin position="110"/>
        <end position="128"/>
    </location>
</feature>
<feature type="transmembrane region" description="Helical" evidence="1">
    <location>
        <begin position="67"/>
        <end position="89"/>
    </location>
</feature>
<evidence type="ECO:0000313" key="2">
    <source>
        <dbReference type="EMBL" id="RXR19154.1"/>
    </source>
</evidence>
<dbReference type="OrthoDB" id="672524at2"/>
<organism evidence="2 3">
    <name type="scientific">Flavobacterium amnicola</name>
    <dbReference type="NCBI Taxonomy" id="2506422"/>
    <lineage>
        <taxon>Bacteria</taxon>
        <taxon>Pseudomonadati</taxon>
        <taxon>Bacteroidota</taxon>
        <taxon>Flavobacteriia</taxon>
        <taxon>Flavobacteriales</taxon>
        <taxon>Flavobacteriaceae</taxon>
        <taxon>Flavobacterium</taxon>
    </lineage>
</organism>
<dbReference type="EMBL" id="SBKO01000002">
    <property type="protein sequence ID" value="RXR19154.1"/>
    <property type="molecule type" value="Genomic_DNA"/>
</dbReference>
<keyword evidence="3" id="KW-1185">Reference proteome</keyword>
<accession>A0A4Q1K2X0</accession>
<reference evidence="3" key="1">
    <citation type="submission" date="2019-01" db="EMBL/GenBank/DDBJ databases">
        <title>Cytophagaceae bacterium strain CAR-16.</title>
        <authorList>
            <person name="Chen W.-M."/>
        </authorList>
    </citation>
    <scope>NUCLEOTIDE SEQUENCE [LARGE SCALE GENOMIC DNA]</scope>
    <source>
        <strain evidence="3">LLJ-11</strain>
    </source>
</reference>
<dbReference type="Proteomes" id="UP000290283">
    <property type="component" value="Unassembled WGS sequence"/>
</dbReference>